<dbReference type="InterPro" id="IPR001082">
    <property type="entry name" value="Pilin"/>
</dbReference>
<dbReference type="Pfam" id="PF00114">
    <property type="entry name" value="Pilin"/>
    <property type="match status" value="1"/>
</dbReference>
<proteinExistence type="inferred from homology"/>
<dbReference type="RefSeq" id="WP_324698258.1">
    <property type="nucleotide sequence ID" value="NZ_JAYMYJ010000159.1"/>
</dbReference>
<comment type="similarity">
    <text evidence="1">Belongs to the N-Me-Phe pilin family.</text>
</comment>
<sequence length="166" mass="16530">AIIGILAAIALPAYQDYTIRAKVTEGLGLAEPAKLAVATEGAASSLDLARVANTWNLENDTTGAGLGHSSKFVDSIFMATATGVVTITYNTNNVGLGANANTIVLSPYIRSTSAAATDLATAQGAGTTGSIDWACASDTKASASATGMASATAGTILAKYVPAACR</sequence>
<accession>A0ABU6D3L3</accession>
<dbReference type="SUPFAM" id="SSF54523">
    <property type="entry name" value="Pili subunits"/>
    <property type="match status" value="1"/>
</dbReference>
<feature type="non-terminal residue" evidence="2">
    <location>
        <position position="1"/>
    </location>
</feature>
<organism evidence="2 3">
    <name type="scientific">Candidatus Thiothrix phosphatis</name>
    <dbReference type="NCBI Taxonomy" id="3112415"/>
    <lineage>
        <taxon>Bacteria</taxon>
        <taxon>Pseudomonadati</taxon>
        <taxon>Pseudomonadota</taxon>
        <taxon>Gammaproteobacteria</taxon>
        <taxon>Thiotrichales</taxon>
        <taxon>Thiotrichaceae</taxon>
        <taxon>Thiothrix</taxon>
    </lineage>
</organism>
<reference evidence="3" key="1">
    <citation type="submission" date="2023-07" db="EMBL/GenBank/DDBJ databases">
        <title>The carbon used by Thiothrix.</title>
        <authorList>
            <person name="Chen L."/>
        </authorList>
    </citation>
    <scope>NUCLEOTIDE SEQUENCE [LARGE SCALE GENOMIC DNA]</scope>
</reference>
<evidence type="ECO:0000313" key="2">
    <source>
        <dbReference type="EMBL" id="MEB4593391.1"/>
    </source>
</evidence>
<dbReference type="Proteomes" id="UP001308005">
    <property type="component" value="Unassembled WGS sequence"/>
</dbReference>
<evidence type="ECO:0000256" key="1">
    <source>
        <dbReference type="ARBA" id="ARBA00005233"/>
    </source>
</evidence>
<evidence type="ECO:0000313" key="3">
    <source>
        <dbReference type="Proteomes" id="UP001308005"/>
    </source>
</evidence>
<dbReference type="EMBL" id="JAYMYJ010000159">
    <property type="protein sequence ID" value="MEB4593391.1"/>
    <property type="molecule type" value="Genomic_DNA"/>
</dbReference>
<comment type="caution">
    <text evidence="2">The sequence shown here is derived from an EMBL/GenBank/DDBJ whole genome shotgun (WGS) entry which is preliminary data.</text>
</comment>
<dbReference type="InterPro" id="IPR045584">
    <property type="entry name" value="Pilin-like"/>
</dbReference>
<gene>
    <name evidence="2" type="ORF">VSS37_20610</name>
</gene>
<name>A0ABU6D3L3_9GAMM</name>
<keyword evidence="3" id="KW-1185">Reference proteome</keyword>
<protein>
    <submittedName>
        <fullName evidence="2">Pilin</fullName>
    </submittedName>
</protein>
<dbReference type="Gene3D" id="3.30.700.10">
    <property type="entry name" value="Glycoprotein, Type 4 Pilin"/>
    <property type="match status" value="1"/>
</dbReference>